<comment type="caution">
    <text evidence="1">The sequence shown here is derived from an EMBL/GenBank/DDBJ whole genome shotgun (WGS) entry which is preliminary data.</text>
</comment>
<name>A0ACB9RKB6_9MYRT</name>
<accession>A0ACB9RKB6</accession>
<organism evidence="1 2">
    <name type="scientific">Melastoma candidum</name>
    <dbReference type="NCBI Taxonomy" id="119954"/>
    <lineage>
        <taxon>Eukaryota</taxon>
        <taxon>Viridiplantae</taxon>
        <taxon>Streptophyta</taxon>
        <taxon>Embryophyta</taxon>
        <taxon>Tracheophyta</taxon>
        <taxon>Spermatophyta</taxon>
        <taxon>Magnoliopsida</taxon>
        <taxon>eudicotyledons</taxon>
        <taxon>Gunneridae</taxon>
        <taxon>Pentapetalae</taxon>
        <taxon>rosids</taxon>
        <taxon>malvids</taxon>
        <taxon>Myrtales</taxon>
        <taxon>Melastomataceae</taxon>
        <taxon>Melastomatoideae</taxon>
        <taxon>Melastomateae</taxon>
        <taxon>Melastoma</taxon>
    </lineage>
</organism>
<reference evidence="2" key="1">
    <citation type="journal article" date="2023" name="Front. Plant Sci.">
        <title>Chromosomal-level genome assembly of Melastoma candidum provides insights into trichome evolution.</title>
        <authorList>
            <person name="Zhong Y."/>
            <person name="Wu W."/>
            <person name="Sun C."/>
            <person name="Zou P."/>
            <person name="Liu Y."/>
            <person name="Dai S."/>
            <person name="Zhou R."/>
        </authorList>
    </citation>
    <scope>NUCLEOTIDE SEQUENCE [LARGE SCALE GENOMIC DNA]</scope>
</reference>
<dbReference type="EMBL" id="CM042883">
    <property type="protein sequence ID" value="KAI4378887.1"/>
    <property type="molecule type" value="Genomic_DNA"/>
</dbReference>
<protein>
    <submittedName>
        <fullName evidence="1">Uncharacterized protein</fullName>
    </submittedName>
</protein>
<dbReference type="Proteomes" id="UP001057402">
    <property type="component" value="Chromosome 4"/>
</dbReference>
<evidence type="ECO:0000313" key="2">
    <source>
        <dbReference type="Proteomes" id="UP001057402"/>
    </source>
</evidence>
<keyword evidence="2" id="KW-1185">Reference proteome</keyword>
<evidence type="ECO:0000313" key="1">
    <source>
        <dbReference type="EMBL" id="KAI4378887.1"/>
    </source>
</evidence>
<gene>
    <name evidence="1" type="ORF">MLD38_016309</name>
</gene>
<proteinExistence type="predicted"/>
<sequence length="240" mass="25630">MSGPQCCSNPPALNPASGGGRVEIVGGLDAYVVGPSESKLAVVLVSDIFGFEAPKLRKLADKVASAGFYVVVPDFMHGEPYDPKNPQRPIQAWLKDHGTDKGLEEVKLVIEALKSKGVAAIGAAGFCWGAKVVVGLAVCELVVQAAVLLHPSLVTIDDVKGVKVPIAVLGAENDHMSPPELVKQFEEVLAAKPEVDAKVKIFPKVSHGWTVRYEDGDEFTIKSAEEAHEDMIGWFAKHVK</sequence>